<dbReference type="RefSeq" id="WP_188611675.1">
    <property type="nucleotide sequence ID" value="NZ_BMGG01000009.1"/>
</dbReference>
<keyword evidence="1" id="KW-0472">Membrane</keyword>
<name>A0A916XMI5_9HYPH</name>
<accession>A0A916XMI5</accession>
<feature type="transmembrane region" description="Helical" evidence="1">
    <location>
        <begin position="40"/>
        <end position="59"/>
    </location>
</feature>
<evidence type="ECO:0000313" key="2">
    <source>
        <dbReference type="EMBL" id="GGC84168.1"/>
    </source>
</evidence>
<sequence length="64" mass="6713">MHDLMAAFGLLLAIEGICFAAFPSAVKKAAADMAAAPVDMMRLVGITAAAVGVGLVWLMRNHVW</sequence>
<dbReference type="InterPro" id="IPR019201">
    <property type="entry name" value="DUF2065"/>
</dbReference>
<organism evidence="2 3">
    <name type="scientific">Chelatococcus reniformis</name>
    <dbReference type="NCBI Taxonomy" id="1494448"/>
    <lineage>
        <taxon>Bacteria</taxon>
        <taxon>Pseudomonadati</taxon>
        <taxon>Pseudomonadota</taxon>
        <taxon>Alphaproteobacteria</taxon>
        <taxon>Hyphomicrobiales</taxon>
        <taxon>Chelatococcaceae</taxon>
        <taxon>Chelatococcus</taxon>
    </lineage>
</organism>
<evidence type="ECO:0000313" key="3">
    <source>
        <dbReference type="Proteomes" id="UP000637002"/>
    </source>
</evidence>
<reference evidence="2" key="1">
    <citation type="journal article" date="2014" name="Int. J. Syst. Evol. Microbiol.">
        <title>Complete genome sequence of Corynebacterium casei LMG S-19264T (=DSM 44701T), isolated from a smear-ripened cheese.</title>
        <authorList>
            <consortium name="US DOE Joint Genome Institute (JGI-PGF)"/>
            <person name="Walter F."/>
            <person name="Albersmeier A."/>
            <person name="Kalinowski J."/>
            <person name="Ruckert C."/>
        </authorList>
    </citation>
    <scope>NUCLEOTIDE SEQUENCE</scope>
    <source>
        <strain evidence="2">CGMCC 1.12919</strain>
    </source>
</reference>
<keyword evidence="3" id="KW-1185">Reference proteome</keyword>
<dbReference type="Proteomes" id="UP000637002">
    <property type="component" value="Unassembled WGS sequence"/>
</dbReference>
<evidence type="ECO:0000256" key="1">
    <source>
        <dbReference type="SAM" id="Phobius"/>
    </source>
</evidence>
<reference evidence="2" key="2">
    <citation type="submission" date="2020-09" db="EMBL/GenBank/DDBJ databases">
        <authorList>
            <person name="Sun Q."/>
            <person name="Zhou Y."/>
        </authorList>
    </citation>
    <scope>NUCLEOTIDE SEQUENCE</scope>
    <source>
        <strain evidence="2">CGMCC 1.12919</strain>
    </source>
</reference>
<keyword evidence="1" id="KW-1133">Transmembrane helix</keyword>
<dbReference type="PANTHER" id="PTHR38602:SF1">
    <property type="entry name" value="INNER MEMBRANE PROTEIN"/>
    <property type="match status" value="1"/>
</dbReference>
<dbReference type="AlphaFoldDB" id="A0A916XMI5"/>
<dbReference type="EMBL" id="BMGG01000009">
    <property type="protein sequence ID" value="GGC84168.1"/>
    <property type="molecule type" value="Genomic_DNA"/>
</dbReference>
<dbReference type="Pfam" id="PF09838">
    <property type="entry name" value="DUF2065"/>
    <property type="match status" value="1"/>
</dbReference>
<keyword evidence="1" id="KW-0812">Transmembrane</keyword>
<evidence type="ECO:0008006" key="4">
    <source>
        <dbReference type="Google" id="ProtNLM"/>
    </source>
</evidence>
<comment type="caution">
    <text evidence="2">The sequence shown here is derived from an EMBL/GenBank/DDBJ whole genome shotgun (WGS) entry which is preliminary data.</text>
</comment>
<protein>
    <recommendedName>
        <fullName evidence="4">DUF2065 domain-containing protein</fullName>
    </recommendedName>
</protein>
<gene>
    <name evidence="2" type="ORF">GCM10010994_47600</name>
</gene>
<dbReference type="PANTHER" id="PTHR38602">
    <property type="entry name" value="INNER MEMBRANE PROTEIN-RELATED"/>
    <property type="match status" value="1"/>
</dbReference>
<proteinExistence type="predicted"/>